<dbReference type="Pfam" id="PF13426">
    <property type="entry name" value="PAS_9"/>
    <property type="match status" value="1"/>
</dbReference>
<dbReference type="Pfam" id="PF00990">
    <property type="entry name" value="GGDEF"/>
    <property type="match status" value="1"/>
</dbReference>
<proteinExistence type="predicted"/>
<dbReference type="InterPro" id="IPR000014">
    <property type="entry name" value="PAS"/>
</dbReference>
<dbReference type="InterPro" id="IPR011006">
    <property type="entry name" value="CheY-like_superfamily"/>
</dbReference>
<dbReference type="InterPro" id="IPR013656">
    <property type="entry name" value="PAS_4"/>
</dbReference>
<dbReference type="InterPro" id="IPR052155">
    <property type="entry name" value="Biofilm_reg_signaling"/>
</dbReference>
<dbReference type="PANTHER" id="PTHR44757:SF2">
    <property type="entry name" value="BIOFILM ARCHITECTURE MAINTENANCE PROTEIN MBAA"/>
    <property type="match status" value="1"/>
</dbReference>
<dbReference type="InterPro" id="IPR000160">
    <property type="entry name" value="GGDEF_dom"/>
</dbReference>
<dbReference type="FunFam" id="3.20.20.450:FF:000001">
    <property type="entry name" value="Cyclic di-GMP phosphodiesterase yahA"/>
    <property type="match status" value="1"/>
</dbReference>
<protein>
    <submittedName>
        <fullName evidence="1">Uncharacterized protein</fullName>
    </submittedName>
</protein>
<dbReference type="NCBIfam" id="TIGR00254">
    <property type="entry name" value="GGDEF"/>
    <property type="match status" value="1"/>
</dbReference>
<dbReference type="InterPro" id="IPR035919">
    <property type="entry name" value="EAL_sf"/>
</dbReference>
<dbReference type="Proteomes" id="UP000077671">
    <property type="component" value="Unassembled WGS sequence"/>
</dbReference>
<dbReference type="Pfam" id="PF00563">
    <property type="entry name" value="EAL"/>
    <property type="match status" value="1"/>
</dbReference>
<dbReference type="SUPFAM" id="SSF141868">
    <property type="entry name" value="EAL domain-like"/>
    <property type="match status" value="1"/>
</dbReference>
<dbReference type="Gene3D" id="3.20.20.450">
    <property type="entry name" value="EAL domain"/>
    <property type="match status" value="1"/>
</dbReference>
<dbReference type="GO" id="GO:0000160">
    <property type="term" value="P:phosphorelay signal transduction system"/>
    <property type="evidence" value="ECO:0007669"/>
    <property type="project" value="InterPro"/>
</dbReference>
<dbReference type="PROSITE" id="PS50112">
    <property type="entry name" value="PAS"/>
    <property type="match status" value="3"/>
</dbReference>
<gene>
    <name evidence="1" type="ORF">A4X03_0g6068</name>
</gene>
<dbReference type="CDD" id="cd01948">
    <property type="entry name" value="EAL"/>
    <property type="match status" value="1"/>
</dbReference>
<reference evidence="1" key="1">
    <citation type="submission" date="2016-04" db="EMBL/GenBank/DDBJ databases">
        <authorList>
            <person name="Nguyen H.D."/>
            <person name="Kesanakurti P."/>
            <person name="Cullis J."/>
            <person name="Levesque C.A."/>
            <person name="Hambleton S."/>
        </authorList>
    </citation>
    <scope>NUCLEOTIDE SEQUENCE</scope>
    <source>
        <strain evidence="1">DAOMC 238032</strain>
    </source>
</reference>
<dbReference type="InterPro" id="IPR001610">
    <property type="entry name" value="PAC"/>
</dbReference>
<dbReference type="CDD" id="cd01949">
    <property type="entry name" value="GGDEF"/>
    <property type="match status" value="1"/>
</dbReference>
<reference evidence="1" key="2">
    <citation type="journal article" date="2019" name="IMA Fungus">
        <title>Genome sequencing and comparison of five Tilletia species to identify candidate genes for the detection of regulated species infecting wheat.</title>
        <authorList>
            <person name="Nguyen H.D.T."/>
            <person name="Sultana T."/>
            <person name="Kesanakurti P."/>
            <person name="Hambleton S."/>
        </authorList>
    </citation>
    <scope>NUCLEOTIDE SEQUENCE</scope>
    <source>
        <strain evidence="1">DAOMC 238032</strain>
    </source>
</reference>
<dbReference type="Gene3D" id="3.40.50.2300">
    <property type="match status" value="2"/>
</dbReference>
<accession>A0A177U2T4</accession>
<dbReference type="PANTHER" id="PTHR44757">
    <property type="entry name" value="DIGUANYLATE CYCLASE DGCP"/>
    <property type="match status" value="1"/>
</dbReference>
<dbReference type="SMART" id="SM00448">
    <property type="entry name" value="REC"/>
    <property type="match status" value="2"/>
</dbReference>
<evidence type="ECO:0000313" key="2">
    <source>
        <dbReference type="Proteomes" id="UP000077671"/>
    </source>
</evidence>
<evidence type="ECO:0000313" key="1">
    <source>
        <dbReference type="EMBL" id="KAE8252807.1"/>
    </source>
</evidence>
<dbReference type="InterPro" id="IPR029787">
    <property type="entry name" value="Nucleotide_cyclase"/>
</dbReference>
<dbReference type="PROSITE" id="PS50113">
    <property type="entry name" value="PAC"/>
    <property type="match status" value="1"/>
</dbReference>
<dbReference type="CDD" id="cd00130">
    <property type="entry name" value="PAS"/>
    <property type="match status" value="3"/>
</dbReference>
<dbReference type="SUPFAM" id="SSF52172">
    <property type="entry name" value="CheY-like"/>
    <property type="match status" value="2"/>
</dbReference>
<dbReference type="SMART" id="SM00091">
    <property type="entry name" value="PAS"/>
    <property type="match status" value="3"/>
</dbReference>
<dbReference type="SMART" id="SM00086">
    <property type="entry name" value="PAC"/>
    <property type="match status" value="2"/>
</dbReference>
<dbReference type="InterPro" id="IPR001633">
    <property type="entry name" value="EAL_dom"/>
</dbReference>
<dbReference type="Pfam" id="PF08448">
    <property type="entry name" value="PAS_4"/>
    <property type="match status" value="1"/>
</dbReference>
<dbReference type="SUPFAM" id="SSF55073">
    <property type="entry name" value="Nucleotide cyclase"/>
    <property type="match status" value="1"/>
</dbReference>
<name>A0A177U2T4_9BASI</name>
<dbReference type="SUPFAM" id="SSF55785">
    <property type="entry name" value="PYP-like sensor domain (PAS domain)"/>
    <property type="match status" value="3"/>
</dbReference>
<dbReference type="InterPro" id="IPR001789">
    <property type="entry name" value="Sig_transdc_resp-reg_receiver"/>
</dbReference>
<dbReference type="CDD" id="cd17569">
    <property type="entry name" value="REC_HupR-like"/>
    <property type="match status" value="1"/>
</dbReference>
<dbReference type="InterPro" id="IPR035965">
    <property type="entry name" value="PAS-like_dom_sf"/>
</dbReference>
<comment type="caution">
    <text evidence="1">The sequence shown here is derived from an EMBL/GenBank/DDBJ whole genome shotgun (WGS) entry which is preliminary data.</text>
</comment>
<dbReference type="Gene3D" id="3.30.70.270">
    <property type="match status" value="1"/>
</dbReference>
<dbReference type="PROSITE" id="PS50887">
    <property type="entry name" value="GGDEF"/>
    <property type="match status" value="1"/>
</dbReference>
<dbReference type="InterPro" id="IPR043128">
    <property type="entry name" value="Rev_trsase/Diguanyl_cyclase"/>
</dbReference>
<dbReference type="Pfam" id="PF13188">
    <property type="entry name" value="PAS_8"/>
    <property type="match status" value="1"/>
</dbReference>
<dbReference type="FunFam" id="3.30.70.270:FF:000001">
    <property type="entry name" value="Diguanylate cyclase domain protein"/>
    <property type="match status" value="1"/>
</dbReference>
<dbReference type="Gene3D" id="3.30.450.20">
    <property type="entry name" value="PAS domain"/>
    <property type="match status" value="3"/>
</dbReference>
<organism evidence="1 2">
    <name type="scientific">Tilletia caries</name>
    <name type="common">wheat bunt fungus</name>
    <dbReference type="NCBI Taxonomy" id="13290"/>
    <lineage>
        <taxon>Eukaryota</taxon>
        <taxon>Fungi</taxon>
        <taxon>Dikarya</taxon>
        <taxon>Basidiomycota</taxon>
        <taxon>Ustilaginomycotina</taxon>
        <taxon>Exobasidiomycetes</taxon>
        <taxon>Tilletiales</taxon>
        <taxon>Tilletiaceae</taxon>
        <taxon>Tilletia</taxon>
    </lineage>
</organism>
<dbReference type="EMBL" id="LWDD02001080">
    <property type="protein sequence ID" value="KAE8252807.1"/>
    <property type="molecule type" value="Genomic_DNA"/>
</dbReference>
<dbReference type="PROSITE" id="PS50883">
    <property type="entry name" value="EAL"/>
    <property type="match status" value="1"/>
</dbReference>
<dbReference type="PROSITE" id="PS50110">
    <property type="entry name" value="RESPONSE_REGULATORY"/>
    <property type="match status" value="2"/>
</dbReference>
<dbReference type="AlphaFoldDB" id="A0A177U2T4"/>
<dbReference type="Pfam" id="PF00072">
    <property type="entry name" value="Response_reg"/>
    <property type="match status" value="2"/>
</dbReference>
<sequence>MSLPESPLRLLLVEDDEDDYLITRELLRESRQLNCELDWLDNYDEALAAILRQEHDLILIDYYLGAESGLALISHALKAGIRTPIILLTGQGDDELDANAVKLGAADYLVKGQIDSRTLARSIRYAVGRGQITAELAASEARYRLLFEANPEPMYVFHRQTLRFLAVNQAALNLYGYSREEFLAMRALDIRSPEEQQRLLAYQVNHDGTTPHAGLWVHKDRHGREIQMEIMAHDIEFNAQPARLTLAIDVTEKLKTDAEIKRKEEAFRQLLMDNRDALLVIDAQGRVRYANPAAENLLRTPSEALLHRRFELPEQEGNLYEHELPMVDGRTLPVEIQSAHTEWEGQDMRLLSLRDISQRKESERQLRLLQRSLEASYNGTLICDARSPDLPIIYANAAFERITGYSAREVLGRNCRFLQGAERDQSGINEVRRCLREHCEVNVVLRNFRKDGSPFWNNLYIAPVPDEHGQISHFIGVQNDISEQKRYETELAYNASHDVLTGLPNRSLLEDRLNQGCRISQRYNRSLAVMFIDLDGFKPINDTMGHGVGDQILVEVARRMSQQVRPGDTVARLGGDEFVIVLPDLARDEDVLLVAERLIDGLARPYRAQDMDIHITASIGITLSDGSIDQPMQLIQQADLAMYKAKQQGRNNYQWYTTDLNQKVSERVALRNELQKAIKSENFELYYQPQIDARSGEVTGVEALLRWHHAEHGMIPPAQFVPVAEDTGQIIPLSLWVLSTACKQIRRLNEQGFNLVVAVNVSPLQFQRANFIDSIREALHDSQLPATRLELEITETVLLENAERAIHILQTLKGLGVRLAIDDFGTGFSSLNYLKRLPIDKVKIDHSFVQEIISDRHDAAITQGIISMAHHLNLKVTAEGVENEPQYAFLKKNHCDEFQGFFFAKPMPFAQLQQFIGQRQSPVPVLPKTDDKLQTLLLLDDEENILRALTRVLRRDGYRIFTANQAQDAFELLAKHDVQVVISDQRMPEMNGTEFLSRVKDLYPDTIRIVLSGYTDLKSVTDAINQGAIYKFLTKPWDDEQLRNNISQAFLHHSQAKNKDVKAGDGSGRA</sequence>
<dbReference type="SMART" id="SM00052">
    <property type="entry name" value="EAL"/>
    <property type="match status" value="1"/>
</dbReference>
<dbReference type="NCBIfam" id="TIGR00229">
    <property type="entry name" value="sensory_box"/>
    <property type="match status" value="2"/>
</dbReference>
<dbReference type="InterPro" id="IPR000700">
    <property type="entry name" value="PAS-assoc_C"/>
</dbReference>
<dbReference type="SMART" id="SM00267">
    <property type="entry name" value="GGDEF"/>
    <property type="match status" value="1"/>
</dbReference>
<dbReference type="CDD" id="cd00156">
    <property type="entry name" value="REC"/>
    <property type="match status" value="1"/>
</dbReference>